<dbReference type="OrthoDB" id="5420895at2759"/>
<protein>
    <recommendedName>
        <fullName evidence="2">DUF7514 domain-containing protein</fullName>
    </recommendedName>
</protein>
<name>A0A6A5TMB0_9PLEO</name>
<gene>
    <name evidence="3" type="ORF">CC80DRAFT_362090</name>
</gene>
<feature type="compositionally biased region" description="Basic and acidic residues" evidence="1">
    <location>
        <begin position="176"/>
        <end position="203"/>
    </location>
</feature>
<feature type="domain" description="DUF7514" evidence="2">
    <location>
        <begin position="9"/>
        <end position="169"/>
    </location>
</feature>
<evidence type="ECO:0000313" key="4">
    <source>
        <dbReference type="Proteomes" id="UP000800035"/>
    </source>
</evidence>
<evidence type="ECO:0000259" key="2">
    <source>
        <dbReference type="Pfam" id="PF24355"/>
    </source>
</evidence>
<proteinExistence type="predicted"/>
<accession>A0A6A5TMB0</accession>
<dbReference type="InterPro" id="IPR055936">
    <property type="entry name" value="DUF7514"/>
</dbReference>
<evidence type="ECO:0000313" key="3">
    <source>
        <dbReference type="EMBL" id="KAF1952859.1"/>
    </source>
</evidence>
<dbReference type="Proteomes" id="UP000800035">
    <property type="component" value="Unassembled WGS sequence"/>
</dbReference>
<feature type="non-terminal residue" evidence="3">
    <location>
        <position position="246"/>
    </location>
</feature>
<organism evidence="3 4">
    <name type="scientific">Byssothecium circinans</name>
    <dbReference type="NCBI Taxonomy" id="147558"/>
    <lineage>
        <taxon>Eukaryota</taxon>
        <taxon>Fungi</taxon>
        <taxon>Dikarya</taxon>
        <taxon>Ascomycota</taxon>
        <taxon>Pezizomycotina</taxon>
        <taxon>Dothideomycetes</taxon>
        <taxon>Pleosporomycetidae</taxon>
        <taxon>Pleosporales</taxon>
        <taxon>Massarineae</taxon>
        <taxon>Massarinaceae</taxon>
        <taxon>Byssothecium</taxon>
    </lineage>
</organism>
<feature type="region of interest" description="Disordered" evidence="1">
    <location>
        <begin position="176"/>
        <end position="214"/>
    </location>
</feature>
<dbReference type="EMBL" id="ML977007">
    <property type="protein sequence ID" value="KAF1952859.1"/>
    <property type="molecule type" value="Genomic_DNA"/>
</dbReference>
<feature type="non-terminal residue" evidence="3">
    <location>
        <position position="1"/>
    </location>
</feature>
<keyword evidence="4" id="KW-1185">Reference proteome</keyword>
<evidence type="ECO:0000256" key="1">
    <source>
        <dbReference type="SAM" id="MobiDB-lite"/>
    </source>
</evidence>
<sequence>HKEAYDFWGYLIKPDKCGTELFNRLLEGIAEVISRTFEPSTSPDLTPSAIAAFYRAVGGNYDVLFVETPASSISFIYRSLGAFHSLQPAPEDDGYSSPTIPALKKKGFVTWQTIQLLLGPEDHVGFLQNAVSKFDVVDPQTGEVFPKLLPKECLPERPDEAMVTWHESVAARLKREAEEDAACKEKENDKRPRVHVNIDEHGPRTSSEIEIEESADERHAAAKYFADPLYRRGSRRPPILRHFSKE</sequence>
<dbReference type="PANTHER" id="PTHR39611">
    <property type="entry name" value="HYDROXYPROLINE-RICH GLYCOPROTEIN DZ-HRGP-RELATED"/>
    <property type="match status" value="1"/>
</dbReference>
<reference evidence="3" key="1">
    <citation type="journal article" date="2020" name="Stud. Mycol.">
        <title>101 Dothideomycetes genomes: a test case for predicting lifestyles and emergence of pathogens.</title>
        <authorList>
            <person name="Haridas S."/>
            <person name="Albert R."/>
            <person name="Binder M."/>
            <person name="Bloem J."/>
            <person name="Labutti K."/>
            <person name="Salamov A."/>
            <person name="Andreopoulos B."/>
            <person name="Baker S."/>
            <person name="Barry K."/>
            <person name="Bills G."/>
            <person name="Bluhm B."/>
            <person name="Cannon C."/>
            <person name="Castanera R."/>
            <person name="Culley D."/>
            <person name="Daum C."/>
            <person name="Ezra D."/>
            <person name="Gonzalez J."/>
            <person name="Henrissat B."/>
            <person name="Kuo A."/>
            <person name="Liang C."/>
            <person name="Lipzen A."/>
            <person name="Lutzoni F."/>
            <person name="Magnuson J."/>
            <person name="Mondo S."/>
            <person name="Nolan M."/>
            <person name="Ohm R."/>
            <person name="Pangilinan J."/>
            <person name="Park H.-J."/>
            <person name="Ramirez L."/>
            <person name="Alfaro M."/>
            <person name="Sun H."/>
            <person name="Tritt A."/>
            <person name="Yoshinaga Y."/>
            <person name="Zwiers L.-H."/>
            <person name="Turgeon B."/>
            <person name="Goodwin S."/>
            <person name="Spatafora J."/>
            <person name="Crous P."/>
            <person name="Grigoriev I."/>
        </authorList>
    </citation>
    <scope>NUCLEOTIDE SEQUENCE</scope>
    <source>
        <strain evidence="3">CBS 675.92</strain>
    </source>
</reference>
<dbReference type="PANTHER" id="PTHR39611:SF2">
    <property type="entry name" value="HYDROXYPROLINE-RICH GLYCOPROTEIN DZ-HRGP"/>
    <property type="match status" value="1"/>
</dbReference>
<dbReference type="Pfam" id="PF24355">
    <property type="entry name" value="DUF7514"/>
    <property type="match status" value="1"/>
</dbReference>
<dbReference type="AlphaFoldDB" id="A0A6A5TMB0"/>